<dbReference type="InterPro" id="IPR017187">
    <property type="entry name" value="EIN2"/>
</dbReference>
<dbReference type="GO" id="GO:0034755">
    <property type="term" value="P:iron ion transmembrane transport"/>
    <property type="evidence" value="ECO:0007669"/>
    <property type="project" value="TreeGrafter"/>
</dbReference>
<evidence type="ECO:0000313" key="9">
    <source>
        <dbReference type="Proteomes" id="UP000541444"/>
    </source>
</evidence>
<dbReference type="GO" id="GO:0015086">
    <property type="term" value="F:cadmium ion transmembrane transporter activity"/>
    <property type="evidence" value="ECO:0007669"/>
    <property type="project" value="TreeGrafter"/>
</dbReference>
<feature type="transmembrane region" description="Helical" evidence="7">
    <location>
        <begin position="122"/>
        <end position="149"/>
    </location>
</feature>
<feature type="transmembrane region" description="Helical" evidence="7">
    <location>
        <begin position="357"/>
        <end position="377"/>
    </location>
</feature>
<dbReference type="GO" id="GO:0005384">
    <property type="term" value="F:manganese ion transmembrane transporter activity"/>
    <property type="evidence" value="ECO:0007669"/>
    <property type="project" value="TreeGrafter"/>
</dbReference>
<dbReference type="GO" id="GO:0009873">
    <property type="term" value="P:ethylene-activated signaling pathway"/>
    <property type="evidence" value="ECO:0007669"/>
    <property type="project" value="InterPro"/>
</dbReference>
<feature type="transmembrane region" description="Helical" evidence="7">
    <location>
        <begin position="239"/>
        <end position="257"/>
    </location>
</feature>
<dbReference type="PIRSF" id="PIRSF037378">
    <property type="entry name" value="EIN2"/>
    <property type="match status" value="1"/>
</dbReference>
<evidence type="ECO:0000256" key="4">
    <source>
        <dbReference type="ARBA" id="ARBA00022989"/>
    </source>
</evidence>
<dbReference type="OrthoDB" id="409173at2759"/>
<evidence type="ECO:0000256" key="5">
    <source>
        <dbReference type="ARBA" id="ARBA00023136"/>
    </source>
</evidence>
<keyword evidence="9" id="KW-1185">Reference proteome</keyword>
<feature type="transmembrane region" description="Helical" evidence="7">
    <location>
        <begin position="397"/>
        <end position="419"/>
    </location>
</feature>
<feature type="transmembrane region" description="Helical" evidence="7">
    <location>
        <begin position="440"/>
        <end position="459"/>
    </location>
</feature>
<feature type="compositionally biased region" description="Acidic residues" evidence="6">
    <location>
        <begin position="600"/>
        <end position="613"/>
    </location>
</feature>
<keyword evidence="3 7" id="KW-0812">Transmembrane</keyword>
<keyword evidence="5 7" id="KW-0472">Membrane</keyword>
<comment type="caution">
    <text evidence="8">The sequence shown here is derived from an EMBL/GenBank/DDBJ whole genome shotgun (WGS) entry which is preliminary data.</text>
</comment>
<feature type="transmembrane region" description="Helical" evidence="7">
    <location>
        <begin position="332"/>
        <end position="350"/>
    </location>
</feature>
<evidence type="ECO:0000256" key="3">
    <source>
        <dbReference type="ARBA" id="ARBA00022692"/>
    </source>
</evidence>
<evidence type="ECO:0000256" key="2">
    <source>
        <dbReference type="ARBA" id="ARBA00009965"/>
    </source>
</evidence>
<feature type="compositionally biased region" description="Low complexity" evidence="6">
    <location>
        <begin position="618"/>
        <end position="630"/>
    </location>
</feature>
<evidence type="ECO:0000256" key="7">
    <source>
        <dbReference type="SAM" id="Phobius"/>
    </source>
</evidence>
<dbReference type="PANTHER" id="PTHR11706">
    <property type="entry name" value="SOLUTE CARRIER PROTEIN FAMILY 11 MEMBER"/>
    <property type="match status" value="1"/>
</dbReference>
<accession>A0A7J7NLD5</accession>
<feature type="transmembrane region" description="Helical" evidence="7">
    <location>
        <begin position="94"/>
        <end position="116"/>
    </location>
</feature>
<dbReference type="PANTHER" id="PTHR11706:SF75">
    <property type="entry name" value="ETHYLENE-INSENSITIVE PROTEIN 2"/>
    <property type="match status" value="1"/>
</dbReference>
<evidence type="ECO:0008006" key="10">
    <source>
        <dbReference type="Google" id="ProtNLM"/>
    </source>
</evidence>
<keyword evidence="4 7" id="KW-1133">Transmembrane helix</keyword>
<dbReference type="Proteomes" id="UP000541444">
    <property type="component" value="Unassembled WGS sequence"/>
</dbReference>
<reference evidence="8 9" key="1">
    <citation type="journal article" date="2020" name="IScience">
        <title>Genome Sequencing of the Endangered Kingdonia uniflora (Circaeasteraceae, Ranunculales) Reveals Potential Mechanisms of Evolutionary Specialization.</title>
        <authorList>
            <person name="Sun Y."/>
            <person name="Deng T."/>
            <person name="Zhang A."/>
            <person name="Moore M.J."/>
            <person name="Landis J.B."/>
            <person name="Lin N."/>
            <person name="Zhang H."/>
            <person name="Zhang X."/>
            <person name="Huang J."/>
            <person name="Zhang X."/>
            <person name="Sun H."/>
            <person name="Wang H."/>
        </authorList>
    </citation>
    <scope>NUCLEOTIDE SEQUENCE [LARGE SCALE GENOMIC DNA]</scope>
    <source>
        <strain evidence="8">TB1705</strain>
        <tissue evidence="8">Leaf</tissue>
    </source>
</reference>
<protein>
    <recommendedName>
        <fullName evidence="10">Ethylene-insensitive protein 2</fullName>
    </recommendedName>
</protein>
<evidence type="ECO:0000256" key="1">
    <source>
        <dbReference type="ARBA" id="ARBA00004141"/>
    </source>
</evidence>
<feature type="transmembrane region" description="Helical" evidence="7">
    <location>
        <begin position="156"/>
        <end position="176"/>
    </location>
</feature>
<feature type="transmembrane region" description="Helical" evidence="7">
    <location>
        <begin position="53"/>
        <end position="73"/>
    </location>
</feature>
<dbReference type="PRINTS" id="PR00447">
    <property type="entry name" value="NATRESASSCMP"/>
</dbReference>
<comment type="similarity">
    <text evidence="2">Belongs to the NRAMP (TC 2.A.55) family.</text>
</comment>
<dbReference type="InterPro" id="IPR001046">
    <property type="entry name" value="NRAMP_fam"/>
</dbReference>
<evidence type="ECO:0000256" key="6">
    <source>
        <dbReference type="SAM" id="MobiDB-lite"/>
    </source>
</evidence>
<sequence>MEAGMTCVKEMSGIVPRLFPTVGPILLIAVGYVDPGKWSAVVEGGSRFGFDLALLILAFNCTAILCHYLAACISVVTGKNLAQICSEEYSKSTCIILGVQAELSVIVLDLTMILGIAHGLNLLLGVNLVTGLLLTATDAVLFPFLSILLEKSKSEILFISTAGFILISYMLGIILSQSEIPLGMNGVLARLSGESAFVLMSLLGSNIMPHNFYVHSAIVQKQQQGSLGVSKSGLCQEHFFAILCVFSGVFLANYLLMNLAATVFHSAGLVVLTFQDILFLMDQVFRSPIAPLIFFLVLFISSHITTLTWILGGQAVLHDLFKMDLPVWLHRAAIRTFVIVVSVCCTWYSGAEGIYQLLIFSQVVLALTLPSSVVPLFRVASSRSIMGAFRISQLLEFISLTTLIGMLGLNIIFVVELCFGNSEWVGNLKWNMGSSMVLPYVVLLTTSCASLVMMLWLAATPLKSATVRQDEHLWDWELKENLPELYLEGEENDTGKGRYHVEDHVAVEETPLEQPVPSTLDCSSVEFEFDLPESVLDSNHELQIPPIEENFKDFVPKVESDSATIIDKVVADVGTIQNIASLDPIVKDLSIDKDSRAPKDDDDGDIWEIEELPGGDSVSGPPSTSEGPGSFRSLSLKNDEGGSGNGSLSRLSGLGRAGRRQFTTILDEFWGQLYDFHGQATQEAKAKKLDIFFVLETKSSASVKIEPTNMGSLGFYPSVADRGPGYLINSNMYDSSLQQWMPSSIESSSPYGLHTGSSSWSSRSQLPDAYIQNSSSSGFDISERRYSSLRLPQTSQGWDYQPATVHGYQLSSYLNKISTDRNLDPVNNLLDSPTTKSLSSTPFYPANYRDPLTYYLGQKTQNQINIMHAASSVHNPVISRPTRLQAERPYYDPSLAVGPGEDVGSPAYTKKYHSLPDISGLAVPLRDSANDRSSKWNGPPGFGPSVAKKAYEHSLYTSSGSRTGVRSSFDEFPQPSVHRDALSVQISTSSDTTSLWSTQPFEQLFGVAGKTSGVGGGGIGSRLSLSPPKSVSYVDPETSLLQSFRYCIMRILKLEGCDWLFRYNGGVDEELIDRVAARERYHYEAETREINQMVRVSDSQYPSSEKKLTCSGSALKNQEAGLAKILVSPVPHCGEGCIWRADIIVSFGVWCIHRILELSLMESRPELWGKYTYVLNRLQGILDAAFSKPRSPLPSCFCLQIPTAQGRKSNLSVPNSLLPPTAKPGRGKCTSASTLLDIIKDVEISVSSRKGRTGTAAGDVAFPKGKENLASVLKRYKRRLSIKVVGTHDGGPGSRKVPISTS</sequence>
<dbReference type="EMBL" id="JACGCM010000715">
    <property type="protein sequence ID" value="KAF6167830.1"/>
    <property type="molecule type" value="Genomic_DNA"/>
</dbReference>
<comment type="subcellular location">
    <subcellularLocation>
        <location evidence="1">Membrane</location>
        <topology evidence="1">Multi-pass membrane protein</topology>
    </subcellularLocation>
</comment>
<dbReference type="Pfam" id="PF01566">
    <property type="entry name" value="Nramp"/>
    <property type="match status" value="1"/>
</dbReference>
<gene>
    <name evidence="8" type="ORF">GIB67_027608</name>
</gene>
<name>A0A7J7NLD5_9MAGN</name>
<dbReference type="GO" id="GO:0005886">
    <property type="term" value="C:plasma membrane"/>
    <property type="evidence" value="ECO:0007669"/>
    <property type="project" value="TreeGrafter"/>
</dbReference>
<organism evidence="8 9">
    <name type="scientific">Kingdonia uniflora</name>
    <dbReference type="NCBI Taxonomy" id="39325"/>
    <lineage>
        <taxon>Eukaryota</taxon>
        <taxon>Viridiplantae</taxon>
        <taxon>Streptophyta</taxon>
        <taxon>Embryophyta</taxon>
        <taxon>Tracheophyta</taxon>
        <taxon>Spermatophyta</taxon>
        <taxon>Magnoliopsida</taxon>
        <taxon>Ranunculales</taxon>
        <taxon>Circaeasteraceae</taxon>
        <taxon>Kingdonia</taxon>
    </lineage>
</organism>
<feature type="transmembrane region" description="Helical" evidence="7">
    <location>
        <begin position="292"/>
        <end position="312"/>
    </location>
</feature>
<feature type="region of interest" description="Disordered" evidence="6">
    <location>
        <begin position="592"/>
        <end position="650"/>
    </location>
</feature>
<proteinExistence type="inferred from homology"/>
<evidence type="ECO:0000313" key="8">
    <source>
        <dbReference type="EMBL" id="KAF6167830.1"/>
    </source>
</evidence>
<feature type="transmembrane region" description="Helical" evidence="7">
    <location>
        <begin position="14"/>
        <end position="33"/>
    </location>
</feature>